<keyword evidence="1" id="KW-1133">Transmembrane helix</keyword>
<accession>A0A8K0ETA6</accession>
<keyword evidence="1" id="KW-0812">Transmembrane</keyword>
<evidence type="ECO:0000313" key="4">
    <source>
        <dbReference type="Proteomes" id="UP000838412"/>
    </source>
</evidence>
<feature type="transmembrane region" description="Helical" evidence="1">
    <location>
        <begin position="6"/>
        <end position="31"/>
    </location>
</feature>
<evidence type="ECO:0000256" key="1">
    <source>
        <dbReference type="SAM" id="Phobius"/>
    </source>
</evidence>
<dbReference type="OrthoDB" id="416496at2759"/>
<keyword evidence="4" id="KW-1185">Reference proteome</keyword>
<sequence length="244" mass="27418">MAVVWWILTFVGILVTALLTQQGRAMLLLIYRKVYAYVLSRIAKSYNKKMSPFKEKLLEDLKTHPASAAGNLTVLEIGVGAGANFKFYPSGTSIIAVDPNPEFDKYLMKNAEEFGEVKLRQFVIAPRENMADVADHSVDAVVCTLVMCSVADQPKVLSEIKRVLKPGGKFYYMEHVRGTPGTWVYTFQNWVDIVWPYLADGCTVRSELWNHLDTAGFSQVDYQKFNAPLKMALIEPHLMGTATK</sequence>
<dbReference type="Gene3D" id="3.40.50.150">
    <property type="entry name" value="Vaccinia Virus protein VP39"/>
    <property type="match status" value="1"/>
</dbReference>
<name>A0A8K0ETA6_BRALA</name>
<protein>
    <submittedName>
        <fullName evidence="3">METTL7A protein</fullName>
    </submittedName>
</protein>
<dbReference type="SUPFAM" id="SSF53335">
    <property type="entry name" value="S-adenosyl-L-methionine-dependent methyltransferases"/>
    <property type="match status" value="1"/>
</dbReference>
<reference evidence="3" key="1">
    <citation type="submission" date="2022-01" db="EMBL/GenBank/DDBJ databases">
        <authorList>
            <person name="Braso-Vives M."/>
        </authorList>
    </citation>
    <scope>NUCLEOTIDE SEQUENCE</scope>
</reference>
<dbReference type="InterPro" id="IPR029063">
    <property type="entry name" value="SAM-dependent_MTases_sf"/>
</dbReference>
<organism evidence="3 4">
    <name type="scientific">Branchiostoma lanceolatum</name>
    <name type="common">Common lancelet</name>
    <name type="synonym">Amphioxus lanceolatum</name>
    <dbReference type="NCBI Taxonomy" id="7740"/>
    <lineage>
        <taxon>Eukaryota</taxon>
        <taxon>Metazoa</taxon>
        <taxon>Chordata</taxon>
        <taxon>Cephalochordata</taxon>
        <taxon>Leptocardii</taxon>
        <taxon>Amphioxiformes</taxon>
        <taxon>Branchiostomatidae</taxon>
        <taxon>Branchiostoma</taxon>
    </lineage>
</organism>
<dbReference type="InterPro" id="IPR013216">
    <property type="entry name" value="Methyltransf_11"/>
</dbReference>
<dbReference type="GO" id="GO:0008757">
    <property type="term" value="F:S-adenosylmethionine-dependent methyltransferase activity"/>
    <property type="evidence" value="ECO:0007669"/>
    <property type="project" value="InterPro"/>
</dbReference>
<dbReference type="AlphaFoldDB" id="A0A8K0ETA6"/>
<keyword evidence="1" id="KW-0472">Membrane</keyword>
<dbReference type="CDD" id="cd02440">
    <property type="entry name" value="AdoMet_MTases"/>
    <property type="match status" value="1"/>
</dbReference>
<evidence type="ECO:0000313" key="3">
    <source>
        <dbReference type="EMBL" id="CAH1267933.1"/>
    </source>
</evidence>
<evidence type="ECO:0000259" key="2">
    <source>
        <dbReference type="Pfam" id="PF08241"/>
    </source>
</evidence>
<dbReference type="EMBL" id="OV696691">
    <property type="protein sequence ID" value="CAH1267933.1"/>
    <property type="molecule type" value="Genomic_DNA"/>
</dbReference>
<dbReference type="PANTHER" id="PTHR45036">
    <property type="entry name" value="METHYLTRANSFERASE LIKE 7B"/>
    <property type="match status" value="1"/>
</dbReference>
<gene>
    <name evidence="3" type="primary">METTL7A</name>
    <name evidence="3" type="ORF">BLAG_LOCUS21073</name>
</gene>
<dbReference type="Pfam" id="PF08241">
    <property type="entry name" value="Methyltransf_11"/>
    <property type="match status" value="1"/>
</dbReference>
<dbReference type="PANTHER" id="PTHR45036:SF8">
    <property type="entry name" value="METHYLTRANSFERASE-LIKE PROTEIN 7A"/>
    <property type="match status" value="1"/>
</dbReference>
<feature type="domain" description="Methyltransferase type 11" evidence="2">
    <location>
        <begin position="75"/>
        <end position="171"/>
    </location>
</feature>
<proteinExistence type="predicted"/>
<dbReference type="Proteomes" id="UP000838412">
    <property type="component" value="Chromosome 6"/>
</dbReference>
<dbReference type="InterPro" id="IPR052356">
    <property type="entry name" value="Thiol_S-MT"/>
</dbReference>